<dbReference type="KEGG" id="nps:KRR39_00710"/>
<dbReference type="InterPro" id="IPR045034">
    <property type="entry name" value="O-acyltransferase_WSD1-like"/>
</dbReference>
<evidence type="ECO:0000256" key="3">
    <source>
        <dbReference type="ARBA" id="ARBA00009587"/>
    </source>
</evidence>
<dbReference type="GO" id="GO:0004144">
    <property type="term" value="F:diacylglycerol O-acyltransferase activity"/>
    <property type="evidence" value="ECO:0007669"/>
    <property type="project" value="UniProtKB-EC"/>
</dbReference>
<name>A0A975SZT3_9ACTN</name>
<comment type="similarity">
    <text evidence="3 11">Belongs to the long-chain O-acyltransferase family.</text>
</comment>
<keyword evidence="5 11" id="KW-0444">Lipid biosynthesis</keyword>
<keyword evidence="8 11" id="KW-0443">Lipid metabolism</keyword>
<dbReference type="EMBL" id="CP077062">
    <property type="protein sequence ID" value="QWZ08430.1"/>
    <property type="molecule type" value="Genomic_DNA"/>
</dbReference>
<evidence type="ECO:0000256" key="9">
    <source>
        <dbReference type="ARBA" id="ARBA00023315"/>
    </source>
</evidence>
<evidence type="ECO:0000313" key="14">
    <source>
        <dbReference type="EMBL" id="QWZ08430.1"/>
    </source>
</evidence>
<feature type="domain" description="O-acyltransferase WSD1-like N-terminal" evidence="12">
    <location>
        <begin position="4"/>
        <end position="290"/>
    </location>
</feature>
<gene>
    <name evidence="14" type="ORF">KRR39_00710</name>
</gene>
<dbReference type="GO" id="GO:0071731">
    <property type="term" value="P:response to nitric oxide"/>
    <property type="evidence" value="ECO:0007669"/>
    <property type="project" value="TreeGrafter"/>
</dbReference>
<comment type="pathway">
    <text evidence="1 11">Glycerolipid metabolism; triacylglycerol biosynthesis.</text>
</comment>
<reference evidence="14" key="1">
    <citation type="submission" date="2021-06" db="EMBL/GenBank/DDBJ databases">
        <title>Complete genome sequence of Nocardioides sp. G188.</title>
        <authorList>
            <person name="Im W.-T."/>
        </authorList>
    </citation>
    <scope>NUCLEOTIDE SEQUENCE</scope>
    <source>
        <strain evidence="14">G188</strain>
    </source>
</reference>
<dbReference type="Pfam" id="PF06974">
    <property type="entry name" value="WS_DGAT_C"/>
    <property type="match status" value="1"/>
</dbReference>
<dbReference type="Pfam" id="PF03007">
    <property type="entry name" value="WS_DGAT_cat"/>
    <property type="match status" value="1"/>
</dbReference>
<dbReference type="GO" id="GO:0001666">
    <property type="term" value="P:response to hypoxia"/>
    <property type="evidence" value="ECO:0007669"/>
    <property type="project" value="TreeGrafter"/>
</dbReference>
<dbReference type="InterPro" id="IPR014292">
    <property type="entry name" value="Acyl_transf_WS/DGAT"/>
</dbReference>
<evidence type="ECO:0000259" key="12">
    <source>
        <dbReference type="Pfam" id="PF03007"/>
    </source>
</evidence>
<dbReference type="GO" id="GO:0006071">
    <property type="term" value="P:glycerol metabolic process"/>
    <property type="evidence" value="ECO:0007669"/>
    <property type="project" value="UniProtKB-KW"/>
</dbReference>
<keyword evidence="9 11" id="KW-0012">Acyltransferase</keyword>
<protein>
    <recommendedName>
        <fullName evidence="4 11">Diacylglycerol O-acyltransferase</fullName>
        <ecNumber evidence="4 11">2.3.1.20</ecNumber>
    </recommendedName>
</protein>
<evidence type="ECO:0000256" key="8">
    <source>
        <dbReference type="ARBA" id="ARBA00023098"/>
    </source>
</evidence>
<dbReference type="EC" id="2.3.1.20" evidence="4 11"/>
<evidence type="ECO:0000256" key="7">
    <source>
        <dbReference type="ARBA" id="ARBA00022798"/>
    </source>
</evidence>
<dbReference type="InterPro" id="IPR004255">
    <property type="entry name" value="O-acyltransferase_WSD1_N"/>
</dbReference>
<proteinExistence type="inferred from homology"/>
<dbReference type="PANTHER" id="PTHR31650">
    <property type="entry name" value="O-ACYLTRANSFERASE (WSD1-LIKE) FAMILY PROTEIN"/>
    <property type="match status" value="1"/>
</dbReference>
<evidence type="ECO:0000256" key="1">
    <source>
        <dbReference type="ARBA" id="ARBA00004771"/>
    </source>
</evidence>
<dbReference type="RefSeq" id="WP_216939920.1">
    <property type="nucleotide sequence ID" value="NZ_CP077062.1"/>
</dbReference>
<keyword evidence="15" id="KW-1185">Reference proteome</keyword>
<dbReference type="GO" id="GO:0005886">
    <property type="term" value="C:plasma membrane"/>
    <property type="evidence" value="ECO:0007669"/>
    <property type="project" value="TreeGrafter"/>
</dbReference>
<feature type="domain" description="O-acyltransferase WSD1 C-terminal" evidence="13">
    <location>
        <begin position="331"/>
        <end position="480"/>
    </location>
</feature>
<organism evidence="14 15">
    <name type="scientific">Nocardioides panacis</name>
    <dbReference type="NCBI Taxonomy" id="2849501"/>
    <lineage>
        <taxon>Bacteria</taxon>
        <taxon>Bacillati</taxon>
        <taxon>Actinomycetota</taxon>
        <taxon>Actinomycetes</taxon>
        <taxon>Propionibacteriales</taxon>
        <taxon>Nocardioidaceae</taxon>
        <taxon>Nocardioides</taxon>
    </lineage>
</organism>
<evidence type="ECO:0000256" key="4">
    <source>
        <dbReference type="ARBA" id="ARBA00013244"/>
    </source>
</evidence>
<comment type="catalytic activity">
    <reaction evidence="10 11">
        <text>an acyl-CoA + a 1,2-diacyl-sn-glycerol = a triacyl-sn-glycerol + CoA</text>
        <dbReference type="Rhea" id="RHEA:10868"/>
        <dbReference type="ChEBI" id="CHEBI:17815"/>
        <dbReference type="ChEBI" id="CHEBI:57287"/>
        <dbReference type="ChEBI" id="CHEBI:58342"/>
        <dbReference type="ChEBI" id="CHEBI:64615"/>
        <dbReference type="EC" id="2.3.1.20"/>
    </reaction>
</comment>
<dbReference type="GO" id="GO:0051701">
    <property type="term" value="P:biological process involved in interaction with host"/>
    <property type="evidence" value="ECO:0007669"/>
    <property type="project" value="TreeGrafter"/>
</dbReference>
<sequence length="539" mass="58149">MRQLTALDAQFLNVESPTTVGHVGSLIVLDPSTAPGGVWNLDTVRDVFEPRLHLAAPLRQRLVEVPLGLGRPYWVDDPHFDIEFHLRELALPAPGTREQLGEQVARIHARQLDRSRPLWEAYVITGLEDGRAAFYSKIHHSAIDGVSGAEILETIMDVTVEPRDVPGEEADFVPRAMPSTVNLVRRGVRQMVVNPLELLQRVPRTLRYVDRLPGAANFPGTHLVSEGAALVGRLLGEESRPELHTRELRAPRTPLNGTITAHRRFAFGSLPLSDVKTVKNHFGMTVNDVVMALTAAALRRWLLDHDALPGTPLVAAVPVSIRTEDQAGSLGNQVSVMLAELPTHLGDPHERMAFMRESMADAKRAFDAVPASLLQDVSALVPTALSGLAARALFRLATVPGVLFNLFVSNVPGPQLPLFIAGARVEGIYPVSAVTDITGGLNITLFSYDGSLDFGLIACREMVPDVWHLIGYLEDAMAEMVALVPAAPPGTAAATKATATKATATKATVKKATVKKAGRSPVKKVAAKKVTAKRGRPPA</sequence>
<dbReference type="NCBIfam" id="TIGR02946">
    <property type="entry name" value="acyl_WS_DGAT"/>
    <property type="match status" value="1"/>
</dbReference>
<comment type="pathway">
    <text evidence="2">Lipid metabolism.</text>
</comment>
<dbReference type="Proteomes" id="UP000683575">
    <property type="component" value="Chromosome"/>
</dbReference>
<dbReference type="GO" id="GO:0019432">
    <property type="term" value="P:triglyceride biosynthetic process"/>
    <property type="evidence" value="ECO:0007669"/>
    <property type="project" value="TreeGrafter"/>
</dbReference>
<evidence type="ECO:0000259" key="13">
    <source>
        <dbReference type="Pfam" id="PF06974"/>
    </source>
</evidence>
<keyword evidence="7 11" id="KW-0319">Glycerol metabolism</keyword>
<evidence type="ECO:0000256" key="2">
    <source>
        <dbReference type="ARBA" id="ARBA00005189"/>
    </source>
</evidence>
<evidence type="ECO:0000256" key="10">
    <source>
        <dbReference type="ARBA" id="ARBA00048109"/>
    </source>
</evidence>
<keyword evidence="6 11" id="KW-0808">Transferase</keyword>
<evidence type="ECO:0000313" key="15">
    <source>
        <dbReference type="Proteomes" id="UP000683575"/>
    </source>
</evidence>
<evidence type="ECO:0000256" key="6">
    <source>
        <dbReference type="ARBA" id="ARBA00022679"/>
    </source>
</evidence>
<accession>A0A975SZT3</accession>
<dbReference type="InterPro" id="IPR009721">
    <property type="entry name" value="O-acyltransferase_WSD1_C"/>
</dbReference>
<evidence type="ECO:0000256" key="11">
    <source>
        <dbReference type="RuleBase" id="RU361241"/>
    </source>
</evidence>
<evidence type="ECO:0000256" key="5">
    <source>
        <dbReference type="ARBA" id="ARBA00022516"/>
    </source>
</evidence>
<dbReference type="AlphaFoldDB" id="A0A975SZT3"/>
<dbReference type="PANTHER" id="PTHR31650:SF1">
    <property type="entry name" value="WAX ESTER SYNTHASE_DIACYLGLYCEROL ACYLTRANSFERASE 4-RELATED"/>
    <property type="match status" value="1"/>
</dbReference>